<dbReference type="KEGG" id="pay:PAU_00021"/>
<name>C7BTX9_PHOAA</name>
<dbReference type="STRING" id="291112.PAU_00021"/>
<gene>
    <name evidence="1" type="ordered locus">PAU_00021</name>
</gene>
<dbReference type="Proteomes" id="UP000002747">
    <property type="component" value="Chromosome"/>
</dbReference>
<reference evidence="1 2" key="1">
    <citation type="journal article" date="2009" name="BMC Genomics">
        <title>Comparative genomics of the emerging human pathogen Photorhabdus asymbiotica with the insect pathogen Photorhabdus luminescens.</title>
        <authorList>
            <person name="Wilkinson P."/>
            <person name="Waterfield N.R."/>
            <person name="Crossman L."/>
            <person name="Corton C."/>
            <person name="Sanchez-Contreras M."/>
            <person name="Vlisidou I."/>
            <person name="Barron A."/>
            <person name="Bignell A."/>
            <person name="Clark L."/>
            <person name="Ormond D."/>
            <person name="Mayho M."/>
            <person name="Bason N."/>
            <person name="Smith F."/>
            <person name="Simmonds M."/>
            <person name="Churcher C."/>
            <person name="Harris D."/>
            <person name="Thompson N.R."/>
            <person name="Quail M."/>
            <person name="Parkhill J."/>
            <person name="ffrench-Constant R.H."/>
        </authorList>
    </citation>
    <scope>NUCLEOTIDE SEQUENCE [LARGE SCALE GENOMIC DNA]</scope>
    <source>
        <strain evidence="2">ATCC 43949 / 3105-77</strain>
    </source>
</reference>
<evidence type="ECO:0000313" key="2">
    <source>
        <dbReference type="Proteomes" id="UP000002747"/>
    </source>
</evidence>
<accession>C7BTX9</accession>
<proteinExistence type="predicted"/>
<evidence type="ECO:0000313" key="1">
    <source>
        <dbReference type="EMBL" id="CAQ82114.1"/>
    </source>
</evidence>
<dbReference type="AlphaFoldDB" id="C7BTX9"/>
<organism evidence="1 2">
    <name type="scientific">Photorhabdus asymbiotica subsp. asymbiotica (strain ATCC 43949 / 3105-77)</name>
    <name type="common">Xenorhabdus luminescens (strain 2)</name>
    <dbReference type="NCBI Taxonomy" id="553480"/>
    <lineage>
        <taxon>Bacteria</taxon>
        <taxon>Pseudomonadati</taxon>
        <taxon>Pseudomonadota</taxon>
        <taxon>Gammaproteobacteria</taxon>
        <taxon>Enterobacterales</taxon>
        <taxon>Morganellaceae</taxon>
        <taxon>Photorhabdus</taxon>
    </lineage>
</organism>
<dbReference type="EMBL" id="FM162591">
    <property type="protein sequence ID" value="CAQ82114.1"/>
    <property type="molecule type" value="Genomic_DNA"/>
</dbReference>
<protein>
    <submittedName>
        <fullName evidence="1">Uncharacterized protein</fullName>
    </submittedName>
</protein>
<sequence>MQDILEKLKIEFVFGSKYVCLELDKQMVEVTHCNCIVLQHSNENH</sequence>